<evidence type="ECO:0000256" key="2">
    <source>
        <dbReference type="SAM" id="Phobius"/>
    </source>
</evidence>
<proteinExistence type="predicted"/>
<reference evidence="4" key="1">
    <citation type="submission" date="2025-05" db="UniProtKB">
        <authorList>
            <consortium name="EnsemblMetazoa"/>
        </authorList>
    </citation>
    <scope>IDENTIFICATION</scope>
</reference>
<feature type="compositionally biased region" description="Basic and acidic residues" evidence="1">
    <location>
        <begin position="336"/>
        <end position="358"/>
    </location>
</feature>
<dbReference type="GeneID" id="114334891"/>
<feature type="compositionally biased region" description="Basic and acidic residues" evidence="1">
    <location>
        <begin position="528"/>
        <end position="538"/>
    </location>
</feature>
<feature type="compositionally biased region" description="Low complexity" evidence="1">
    <location>
        <begin position="508"/>
        <end position="518"/>
    </location>
</feature>
<dbReference type="InterPro" id="IPR003114">
    <property type="entry name" value="Phox_assoc"/>
</dbReference>
<keyword evidence="5" id="KW-1185">Reference proteome</keyword>
<dbReference type="PANTHER" id="PTHR22775:SF48">
    <property type="entry name" value="SORTING NEXIN-25"/>
    <property type="match status" value="1"/>
</dbReference>
<feature type="compositionally biased region" description="Basic and acidic residues" evidence="1">
    <location>
        <begin position="566"/>
        <end position="575"/>
    </location>
</feature>
<keyword evidence="2" id="KW-0472">Membrane</keyword>
<dbReference type="PANTHER" id="PTHR22775">
    <property type="entry name" value="SORTING NEXIN"/>
    <property type="match status" value="1"/>
</dbReference>
<protein>
    <recommendedName>
        <fullName evidence="3">PXA domain-containing protein</fullName>
    </recommendedName>
</protein>
<dbReference type="RefSeq" id="XP_050498927.1">
    <property type="nucleotide sequence ID" value="XM_050642970.1"/>
</dbReference>
<evidence type="ECO:0000313" key="5">
    <source>
        <dbReference type="Proteomes" id="UP001652700"/>
    </source>
</evidence>
<dbReference type="Proteomes" id="UP001652700">
    <property type="component" value="Unplaced"/>
</dbReference>
<name>A0ABM5JLV7_DIAVI</name>
<evidence type="ECO:0000259" key="3">
    <source>
        <dbReference type="Pfam" id="PF02194"/>
    </source>
</evidence>
<evidence type="ECO:0000256" key="1">
    <source>
        <dbReference type="SAM" id="MobiDB-lite"/>
    </source>
</evidence>
<dbReference type="EnsemblMetazoa" id="XM_050642970.1">
    <property type="protein sequence ID" value="XP_050498927.1"/>
    <property type="gene ID" value="LOC114334891"/>
</dbReference>
<feature type="region of interest" description="Disordered" evidence="1">
    <location>
        <begin position="323"/>
        <end position="364"/>
    </location>
</feature>
<feature type="region of interest" description="Disordered" evidence="1">
    <location>
        <begin position="508"/>
        <end position="538"/>
    </location>
</feature>
<keyword evidence="2" id="KW-0812">Transmembrane</keyword>
<feature type="domain" description="PXA" evidence="3">
    <location>
        <begin position="93"/>
        <end position="248"/>
    </location>
</feature>
<sequence length="926" mass="104892">MSLIADVLLNWKIFIVGVGLLTSISIINSAFPLLPVSGVTFLSFSVLIWFGSLCITFFYLHKLLQRNEPLEIIKVSKHHKKEPVKVKPDPKKLDGLVGDIDKYFLSIWYVYISSDAEFTKESRVFLEDVIKRLVEVQSCVHNKVLTHSILNIFLRHLKEYRRGLKRKEKYSGNIEELYRYSHIISTNPKVKNYFVQQLTTNVMRHFINSELWNSLPCQVLVSIIARKLILFLVNFISNPEILNYKLLNLLASNFIREKYNLDKYSRICVSQYYTVVDSTRISEDKLPIEQKSSPTVTSNVQLNENVVMVENKSSEQETEVRKRKNGIVTQQKGKKKAEIPKKVDSAEEVKEEHARTEKPPASAPVKIHEPRLTRSTKTYADTRDLAFGISLGQDPLDALPLTMENMKIKMEHVEDSANLLLIEVKQTTQSTMEGLKSSIKPISDATVHTLHNIKDLQESTMNNALHKIGDFQDEAAGVVEGILDFGRAGLRKGLRLTGLHDNIEQAKASLSMSQSSKNLSKKKSSKTVRSESAERSAVEEESVWINPLQMESPNFDGQILLEKSIEPEKEKREMEIPSISMEEPSSGTTSPDPEYEDAADLASSIAKLRSLLQQRSSESSMSTPALSPILVQARYYGLKFWVADRLQFFQSRPPDELMQKPENDSALDPDEVDGMIPSFYKFCAKTATGVLDKTIHSIKTALPSHVPGVEHSDDAWIFLQTDQSEVDVLSRMKKLLSERKEYCTLDTEIDTAYEAIDSLDTFQHSLFSKSMEFEDELDEFEAKLPITKALVDIACELLSDTDSPLIREPVIKALFLTLGHSVEKYVINIMDLSMDYLCTNLMTIPEFTNNNVLYLEMDVFVESIVASFPDSLKLTFGKTALQKAVHLLVSSLQVQKINEDVILQIFELISLKLIEESSRPYPPASA</sequence>
<feature type="region of interest" description="Disordered" evidence="1">
    <location>
        <begin position="566"/>
        <end position="596"/>
    </location>
</feature>
<feature type="compositionally biased region" description="Low complexity" evidence="1">
    <location>
        <begin position="576"/>
        <end position="586"/>
    </location>
</feature>
<evidence type="ECO:0000313" key="4">
    <source>
        <dbReference type="EnsemblMetazoa" id="XP_050498927.1"/>
    </source>
</evidence>
<feature type="transmembrane region" description="Helical" evidence="2">
    <location>
        <begin position="7"/>
        <end position="27"/>
    </location>
</feature>
<feature type="transmembrane region" description="Helical" evidence="2">
    <location>
        <begin position="39"/>
        <end position="60"/>
    </location>
</feature>
<organism evidence="4 5">
    <name type="scientific">Diabrotica virgifera virgifera</name>
    <name type="common">western corn rootworm</name>
    <dbReference type="NCBI Taxonomy" id="50390"/>
    <lineage>
        <taxon>Eukaryota</taxon>
        <taxon>Metazoa</taxon>
        <taxon>Ecdysozoa</taxon>
        <taxon>Arthropoda</taxon>
        <taxon>Hexapoda</taxon>
        <taxon>Insecta</taxon>
        <taxon>Pterygota</taxon>
        <taxon>Neoptera</taxon>
        <taxon>Endopterygota</taxon>
        <taxon>Coleoptera</taxon>
        <taxon>Polyphaga</taxon>
        <taxon>Cucujiformia</taxon>
        <taxon>Chrysomeloidea</taxon>
        <taxon>Chrysomelidae</taxon>
        <taxon>Galerucinae</taxon>
        <taxon>Diabroticina</taxon>
        <taxon>Diabroticites</taxon>
        <taxon>Diabrotica</taxon>
    </lineage>
</organism>
<dbReference type="Pfam" id="PF02194">
    <property type="entry name" value="PXA"/>
    <property type="match status" value="1"/>
</dbReference>
<accession>A0ABM5JLV7</accession>
<keyword evidence="2" id="KW-1133">Transmembrane helix</keyword>